<organism evidence="2 4">
    <name type="scientific">Medicago truncatula</name>
    <name type="common">Barrel medic</name>
    <name type="synonym">Medicago tribuloides</name>
    <dbReference type="NCBI Taxonomy" id="3880"/>
    <lineage>
        <taxon>Eukaryota</taxon>
        <taxon>Viridiplantae</taxon>
        <taxon>Streptophyta</taxon>
        <taxon>Embryophyta</taxon>
        <taxon>Tracheophyta</taxon>
        <taxon>Spermatophyta</taxon>
        <taxon>Magnoliopsida</taxon>
        <taxon>eudicotyledons</taxon>
        <taxon>Gunneridae</taxon>
        <taxon>Pentapetalae</taxon>
        <taxon>rosids</taxon>
        <taxon>fabids</taxon>
        <taxon>Fabales</taxon>
        <taxon>Fabaceae</taxon>
        <taxon>Papilionoideae</taxon>
        <taxon>50 kb inversion clade</taxon>
        <taxon>NPAAA clade</taxon>
        <taxon>Hologalegina</taxon>
        <taxon>IRL clade</taxon>
        <taxon>Trifolieae</taxon>
        <taxon>Medicago</taxon>
    </lineage>
</organism>
<evidence type="ECO:0000313" key="3">
    <source>
        <dbReference type="EnsemblPlants" id="AES80241"/>
    </source>
</evidence>
<feature type="region of interest" description="Disordered" evidence="1">
    <location>
        <begin position="19"/>
        <end position="42"/>
    </location>
</feature>
<protein>
    <submittedName>
        <fullName evidence="2 3">Uncharacterized protein</fullName>
    </submittedName>
</protein>
<reference evidence="3" key="3">
    <citation type="submission" date="2015-04" db="UniProtKB">
        <authorList>
            <consortium name="EnsemblPlants"/>
        </authorList>
    </citation>
    <scope>IDENTIFICATION</scope>
    <source>
        <strain evidence="3">cv. Jemalong A17</strain>
    </source>
</reference>
<proteinExistence type="predicted"/>
<dbReference type="EnsemblPlants" id="AES80241">
    <property type="protein sequence ID" value="AES80241"/>
    <property type="gene ID" value="MTR_7g078380"/>
</dbReference>
<dbReference type="PaxDb" id="3880-AES80241"/>
<gene>
    <name evidence="2" type="ordered locus">MTR_7g078380</name>
</gene>
<sequence length="77" mass="8509">MVSESVEFKGHLLIHTPSPKSVVGHAADSRTKSPKSVGHDGGVLGKIHVPHWIDKTLDRSLYRGGNPHLMNRFLRMS</sequence>
<reference evidence="2 4" key="1">
    <citation type="journal article" date="2011" name="Nature">
        <title>The Medicago genome provides insight into the evolution of rhizobial symbioses.</title>
        <authorList>
            <person name="Young N.D."/>
            <person name="Debelle F."/>
            <person name="Oldroyd G.E."/>
            <person name="Geurts R."/>
            <person name="Cannon S.B."/>
            <person name="Udvardi M.K."/>
            <person name="Benedito V.A."/>
            <person name="Mayer K.F."/>
            <person name="Gouzy J."/>
            <person name="Schoof H."/>
            <person name="Van de Peer Y."/>
            <person name="Proost S."/>
            <person name="Cook D.R."/>
            <person name="Meyers B.C."/>
            <person name="Spannagl M."/>
            <person name="Cheung F."/>
            <person name="De Mita S."/>
            <person name="Krishnakumar V."/>
            <person name="Gundlach H."/>
            <person name="Zhou S."/>
            <person name="Mudge J."/>
            <person name="Bharti A.K."/>
            <person name="Murray J.D."/>
            <person name="Naoumkina M.A."/>
            <person name="Rosen B."/>
            <person name="Silverstein K.A."/>
            <person name="Tang H."/>
            <person name="Rombauts S."/>
            <person name="Zhao P.X."/>
            <person name="Zhou P."/>
            <person name="Barbe V."/>
            <person name="Bardou P."/>
            <person name="Bechner M."/>
            <person name="Bellec A."/>
            <person name="Berger A."/>
            <person name="Berges H."/>
            <person name="Bidwell S."/>
            <person name="Bisseling T."/>
            <person name="Choisne N."/>
            <person name="Couloux A."/>
            <person name="Denny R."/>
            <person name="Deshpande S."/>
            <person name="Dai X."/>
            <person name="Doyle J.J."/>
            <person name="Dudez A.M."/>
            <person name="Farmer A.D."/>
            <person name="Fouteau S."/>
            <person name="Franken C."/>
            <person name="Gibelin C."/>
            <person name="Gish J."/>
            <person name="Goldstein S."/>
            <person name="Gonzalez A.J."/>
            <person name="Green P.J."/>
            <person name="Hallab A."/>
            <person name="Hartog M."/>
            <person name="Hua A."/>
            <person name="Humphray S.J."/>
            <person name="Jeong D.H."/>
            <person name="Jing Y."/>
            <person name="Jocker A."/>
            <person name="Kenton S.M."/>
            <person name="Kim D.J."/>
            <person name="Klee K."/>
            <person name="Lai H."/>
            <person name="Lang C."/>
            <person name="Lin S."/>
            <person name="Macmil S.L."/>
            <person name="Magdelenat G."/>
            <person name="Matthews L."/>
            <person name="McCorrison J."/>
            <person name="Monaghan E.L."/>
            <person name="Mun J.H."/>
            <person name="Najar F.Z."/>
            <person name="Nicholson C."/>
            <person name="Noirot C."/>
            <person name="O'Bleness M."/>
            <person name="Paule C.R."/>
            <person name="Poulain J."/>
            <person name="Prion F."/>
            <person name="Qin B."/>
            <person name="Qu C."/>
            <person name="Retzel E.F."/>
            <person name="Riddle C."/>
            <person name="Sallet E."/>
            <person name="Samain S."/>
            <person name="Samson N."/>
            <person name="Sanders I."/>
            <person name="Saurat O."/>
            <person name="Scarpelli C."/>
            <person name="Schiex T."/>
            <person name="Segurens B."/>
            <person name="Severin A.J."/>
            <person name="Sherrier D.J."/>
            <person name="Shi R."/>
            <person name="Sims S."/>
            <person name="Singer S.R."/>
            <person name="Sinharoy S."/>
            <person name="Sterck L."/>
            <person name="Viollet A."/>
            <person name="Wang B.B."/>
            <person name="Wang K."/>
            <person name="Wang M."/>
            <person name="Wang X."/>
            <person name="Warfsmann J."/>
            <person name="Weissenbach J."/>
            <person name="White D.D."/>
            <person name="White J.D."/>
            <person name="Wiley G.B."/>
            <person name="Wincker P."/>
            <person name="Xing Y."/>
            <person name="Yang L."/>
            <person name="Yao Z."/>
            <person name="Ying F."/>
            <person name="Zhai J."/>
            <person name="Zhou L."/>
            <person name="Zuber A."/>
            <person name="Denarie J."/>
            <person name="Dixon R.A."/>
            <person name="May G.D."/>
            <person name="Schwartz D.C."/>
            <person name="Rogers J."/>
            <person name="Quetier F."/>
            <person name="Town C.D."/>
            <person name="Roe B.A."/>
        </authorList>
    </citation>
    <scope>NUCLEOTIDE SEQUENCE [LARGE SCALE GENOMIC DNA]</scope>
    <source>
        <strain evidence="2">A17</strain>
        <strain evidence="3 4">cv. Jemalong A17</strain>
    </source>
</reference>
<dbReference type="HOGENOM" id="CLU_2641908_0_0_1"/>
<keyword evidence="4" id="KW-1185">Reference proteome</keyword>
<name>G7L5R1_MEDTR</name>
<evidence type="ECO:0000313" key="2">
    <source>
        <dbReference type="EMBL" id="AES80241.1"/>
    </source>
</evidence>
<evidence type="ECO:0000313" key="4">
    <source>
        <dbReference type="Proteomes" id="UP000002051"/>
    </source>
</evidence>
<dbReference type="EMBL" id="CM001223">
    <property type="protein sequence ID" value="AES80241.1"/>
    <property type="molecule type" value="Genomic_DNA"/>
</dbReference>
<reference evidence="2 4" key="2">
    <citation type="journal article" date="2014" name="BMC Genomics">
        <title>An improved genome release (version Mt4.0) for the model legume Medicago truncatula.</title>
        <authorList>
            <person name="Tang H."/>
            <person name="Krishnakumar V."/>
            <person name="Bidwell S."/>
            <person name="Rosen B."/>
            <person name="Chan A."/>
            <person name="Zhou S."/>
            <person name="Gentzbittel L."/>
            <person name="Childs K.L."/>
            <person name="Yandell M."/>
            <person name="Gundlach H."/>
            <person name="Mayer K.F."/>
            <person name="Schwartz D.C."/>
            <person name="Town C.D."/>
        </authorList>
    </citation>
    <scope>GENOME REANNOTATION</scope>
    <source>
        <strain evidence="3 4">cv. Jemalong A17</strain>
    </source>
</reference>
<evidence type="ECO:0000256" key="1">
    <source>
        <dbReference type="SAM" id="MobiDB-lite"/>
    </source>
</evidence>
<dbReference type="AlphaFoldDB" id="G7L5R1"/>
<accession>G7L5R1</accession>
<dbReference type="Proteomes" id="UP000002051">
    <property type="component" value="Unassembled WGS sequence"/>
</dbReference>